<gene>
    <name evidence="1" type="ORF">F3I20_21830</name>
</gene>
<protein>
    <submittedName>
        <fullName evidence="1">Helix-turn-helix transcriptional regulator</fullName>
    </submittedName>
</protein>
<dbReference type="SUPFAM" id="SSF47413">
    <property type="entry name" value="lambda repressor-like DNA-binding domains"/>
    <property type="match status" value="1"/>
</dbReference>
<reference evidence="1 2" key="1">
    <citation type="submission" date="2019-09" db="EMBL/GenBank/DDBJ databases">
        <title>Genomic diversity of phyloplane-associated Pantoea species in Pakistan cotton crop.</title>
        <authorList>
            <person name="Tufail M.R."/>
            <person name="Cook D.R."/>
        </authorList>
    </citation>
    <scope>NUCLEOTIDE SEQUENCE [LARGE SCALE GENOMIC DNA]</scope>
    <source>
        <strain evidence="1 2">B_8</strain>
    </source>
</reference>
<evidence type="ECO:0000313" key="1">
    <source>
        <dbReference type="EMBL" id="KAA6118650.1"/>
    </source>
</evidence>
<feature type="non-terminal residue" evidence="1">
    <location>
        <position position="132"/>
    </location>
</feature>
<organism evidence="1 2">
    <name type="scientific">Candidatus Pantoea gossypiicola</name>
    <dbReference type="NCBI Taxonomy" id="2608008"/>
    <lineage>
        <taxon>Bacteria</taxon>
        <taxon>Pseudomonadati</taxon>
        <taxon>Pseudomonadota</taxon>
        <taxon>Gammaproteobacteria</taxon>
        <taxon>Enterobacterales</taxon>
        <taxon>Erwiniaceae</taxon>
        <taxon>Pantoea</taxon>
    </lineage>
</organism>
<dbReference type="Proteomes" id="UP000324255">
    <property type="component" value="Unassembled WGS sequence"/>
</dbReference>
<keyword evidence="2" id="KW-1185">Reference proteome</keyword>
<name>A0AB34CKN5_9GAMM</name>
<dbReference type="InterPro" id="IPR001387">
    <property type="entry name" value="Cro/C1-type_HTH"/>
</dbReference>
<dbReference type="GO" id="GO:0003677">
    <property type="term" value="F:DNA binding"/>
    <property type="evidence" value="ECO:0007669"/>
    <property type="project" value="InterPro"/>
</dbReference>
<proteinExistence type="predicted"/>
<comment type="caution">
    <text evidence="1">The sequence shown here is derived from an EMBL/GenBank/DDBJ whole genome shotgun (WGS) entry which is preliminary data.</text>
</comment>
<sequence length="132" mass="15359">MKISLQQWVESERSIASAARKLGVNATTLSAYCRGDRYPRADMMMTLLEKLSDEVDFHLLLSKRAEKSKARVLCKRRQRNNILVNNLSKLKKIFEEQTLRFEVDEKQTELILCRWKTTNVTVGEVRSALEKL</sequence>
<accession>A0AB34CKN5</accession>
<dbReference type="RefSeq" id="WP_150059931.1">
    <property type="nucleotide sequence ID" value="NZ_VWVM01000027.1"/>
</dbReference>
<dbReference type="AlphaFoldDB" id="A0AB34CKN5"/>
<dbReference type="CDD" id="cd00093">
    <property type="entry name" value="HTH_XRE"/>
    <property type="match status" value="1"/>
</dbReference>
<evidence type="ECO:0000313" key="2">
    <source>
        <dbReference type="Proteomes" id="UP000324255"/>
    </source>
</evidence>
<dbReference type="InterPro" id="IPR010982">
    <property type="entry name" value="Lambda_DNA-bd_dom_sf"/>
</dbReference>
<dbReference type="EMBL" id="VWVM01000027">
    <property type="protein sequence ID" value="KAA6118650.1"/>
    <property type="molecule type" value="Genomic_DNA"/>
</dbReference>